<feature type="domain" description="DUF1828" evidence="1">
    <location>
        <begin position="33"/>
        <end position="122"/>
    </location>
</feature>
<dbReference type="EMBL" id="CP009526">
    <property type="protein sequence ID" value="AKB49299.1"/>
    <property type="molecule type" value="Genomic_DNA"/>
</dbReference>
<dbReference type="Proteomes" id="UP000033038">
    <property type="component" value="Chromosome"/>
</dbReference>
<name>A0A0E3QI01_METBA</name>
<dbReference type="Pfam" id="PF08861">
    <property type="entry name" value="DUF1828"/>
    <property type="match status" value="1"/>
</dbReference>
<evidence type="ECO:0000259" key="1">
    <source>
        <dbReference type="Pfam" id="PF08861"/>
    </source>
</evidence>
<evidence type="ECO:0000313" key="2">
    <source>
        <dbReference type="EMBL" id="AKB49299.1"/>
    </source>
</evidence>
<dbReference type="HOGENOM" id="CLU_094233_0_0_2"/>
<dbReference type="GeneID" id="24821430"/>
<evidence type="ECO:0000313" key="3">
    <source>
        <dbReference type="Proteomes" id="UP000033038"/>
    </source>
</evidence>
<dbReference type="AlphaFoldDB" id="A0A0E3QI01"/>
<gene>
    <name evidence="2" type="ORF">MSBRW_0046</name>
</gene>
<proteinExistence type="predicted"/>
<sequence>MDLTSLERDIKKRICEDIEIFYEGEERLVIVSPVTFDDGDSLNTVLKEGETGWYFTDEGSTLMHLSYTDLDTSLDRGKRQEIFKQILSIHNMENDGGELKIMVEGEDFGESYFTFIQGLIRIVDLVLFTKKEYVKSMFYEEFRSYLKEKFGTKCNFNYTDKARDPESMYSVDCSIEDENNLIFFFGVLNDDKCRDVTITCLKFREWERDFVSICIFEDQETITRKVFGRLLDEVDKSYSTLSTAKAGLPEYMKKFALSMN</sequence>
<dbReference type="RefSeq" id="WP_011305973.1">
    <property type="nucleotide sequence ID" value="NZ_CP009526.1"/>
</dbReference>
<organism evidence="2 3">
    <name type="scientific">Methanosarcina barkeri str. Wiesmoor</name>
    <dbReference type="NCBI Taxonomy" id="1434109"/>
    <lineage>
        <taxon>Archaea</taxon>
        <taxon>Methanobacteriati</taxon>
        <taxon>Methanobacteriota</taxon>
        <taxon>Stenosarchaea group</taxon>
        <taxon>Methanomicrobia</taxon>
        <taxon>Methanosarcinales</taxon>
        <taxon>Methanosarcinaceae</taxon>
        <taxon>Methanosarcina</taxon>
    </lineage>
</organism>
<reference evidence="2 3" key="1">
    <citation type="submission" date="2014-07" db="EMBL/GenBank/DDBJ databases">
        <title>Methanogenic archaea and the global carbon cycle.</title>
        <authorList>
            <person name="Henriksen J.R."/>
            <person name="Luke J."/>
            <person name="Reinhart S."/>
            <person name="Benedict M.N."/>
            <person name="Youngblut N.D."/>
            <person name="Metcalf M.E."/>
            <person name="Whitaker R.J."/>
            <person name="Metcalf W.W."/>
        </authorList>
    </citation>
    <scope>NUCLEOTIDE SEQUENCE [LARGE SCALE GENOMIC DNA]</scope>
    <source>
        <strain evidence="2 3">Wiesmoor</strain>
    </source>
</reference>
<dbReference type="PATRIC" id="fig|1434109.4.peg.36"/>
<dbReference type="InterPro" id="IPR014960">
    <property type="entry name" value="DUF1828"/>
</dbReference>
<dbReference type="KEGG" id="mbw:MSBRW_0046"/>
<protein>
    <recommendedName>
        <fullName evidence="1">DUF1828 domain-containing protein</fullName>
    </recommendedName>
</protein>
<accession>A0A0E3QI01</accession>